<evidence type="ECO:0000256" key="1">
    <source>
        <dbReference type="ARBA" id="ARBA00004496"/>
    </source>
</evidence>
<protein>
    <submittedName>
        <fullName evidence="10">Adenine phosphoribosyltransferase</fullName>
    </submittedName>
</protein>
<dbReference type="Pfam" id="PF00156">
    <property type="entry name" value="Pribosyltran"/>
    <property type="match status" value="1"/>
</dbReference>
<evidence type="ECO:0000256" key="6">
    <source>
        <dbReference type="ARBA" id="ARBA00022679"/>
    </source>
</evidence>
<dbReference type="GO" id="GO:0005737">
    <property type="term" value="C:cytoplasm"/>
    <property type="evidence" value="ECO:0007669"/>
    <property type="project" value="UniProtKB-SubCell"/>
</dbReference>
<dbReference type="Proteomes" id="UP000034502">
    <property type="component" value="Unassembled WGS sequence"/>
</dbReference>
<comment type="similarity">
    <text evidence="2">Belongs to the purine/pyrimidine phosphoribosyltransferase family.</text>
</comment>
<dbReference type="PANTHER" id="PTHR11776:SF7">
    <property type="entry name" value="PHOSPHORIBOSYLTRANSFERASE DOMAIN-CONTAINING PROTEIN"/>
    <property type="match status" value="1"/>
</dbReference>
<dbReference type="EMBL" id="LCNU01000044">
    <property type="protein sequence ID" value="KKU62720.1"/>
    <property type="molecule type" value="Genomic_DNA"/>
</dbReference>
<proteinExistence type="inferred from homology"/>
<evidence type="ECO:0000256" key="8">
    <source>
        <dbReference type="ARBA" id="ARBA00025704"/>
    </source>
</evidence>
<keyword evidence="7" id="KW-0660">Purine salvage</keyword>
<dbReference type="InterPro" id="IPR000836">
    <property type="entry name" value="PRTase_dom"/>
</dbReference>
<evidence type="ECO:0000313" key="10">
    <source>
        <dbReference type="EMBL" id="KKU62720.1"/>
    </source>
</evidence>
<feature type="domain" description="Phosphoribosyltransferase" evidence="9">
    <location>
        <begin position="25"/>
        <end position="159"/>
    </location>
</feature>
<comment type="caution">
    <text evidence="10">The sequence shown here is derived from an EMBL/GenBank/DDBJ whole genome shotgun (WGS) entry which is preliminary data.</text>
</comment>
<accession>A0A0G1UYD6</accession>
<dbReference type="InterPro" id="IPR050120">
    <property type="entry name" value="Adenine_PRTase"/>
</dbReference>
<dbReference type="AlphaFoldDB" id="A0A0G1UYD6"/>
<comment type="subunit">
    <text evidence="3">Homodimer.</text>
</comment>
<gene>
    <name evidence="10" type="ORF">UX86_C0044G0009</name>
</gene>
<reference evidence="10 11" key="1">
    <citation type="journal article" date="2015" name="Nature">
        <title>rRNA introns, odd ribosomes, and small enigmatic genomes across a large radiation of phyla.</title>
        <authorList>
            <person name="Brown C.T."/>
            <person name="Hug L.A."/>
            <person name="Thomas B.C."/>
            <person name="Sharon I."/>
            <person name="Castelle C.J."/>
            <person name="Singh A."/>
            <person name="Wilkins M.J."/>
            <person name="Williams K.H."/>
            <person name="Banfield J.F."/>
        </authorList>
    </citation>
    <scope>NUCLEOTIDE SEQUENCE [LARGE SCALE GENOMIC DNA]</scope>
</reference>
<dbReference type="STRING" id="1618364.UX86_C0044G0009"/>
<evidence type="ECO:0000256" key="5">
    <source>
        <dbReference type="ARBA" id="ARBA00022676"/>
    </source>
</evidence>
<name>A0A0G1UYD6_9BACT</name>
<evidence type="ECO:0000259" key="9">
    <source>
        <dbReference type="Pfam" id="PF00156"/>
    </source>
</evidence>
<dbReference type="PANTHER" id="PTHR11776">
    <property type="entry name" value="ADENINE PHOSPHORIBOSYLTRANSFERASE"/>
    <property type="match status" value="1"/>
</dbReference>
<dbReference type="GO" id="GO:0006166">
    <property type="term" value="P:purine ribonucleoside salvage"/>
    <property type="evidence" value="ECO:0007669"/>
    <property type="project" value="UniProtKB-KW"/>
</dbReference>
<evidence type="ECO:0000313" key="11">
    <source>
        <dbReference type="Proteomes" id="UP000034502"/>
    </source>
</evidence>
<keyword evidence="4" id="KW-0963">Cytoplasm</keyword>
<dbReference type="Gene3D" id="3.40.50.2020">
    <property type="match status" value="1"/>
</dbReference>
<evidence type="ECO:0000256" key="3">
    <source>
        <dbReference type="ARBA" id="ARBA00011738"/>
    </source>
</evidence>
<dbReference type="CDD" id="cd06223">
    <property type="entry name" value="PRTases_typeI"/>
    <property type="match status" value="1"/>
</dbReference>
<comment type="pathway">
    <text evidence="8">Purine metabolism.</text>
</comment>
<dbReference type="GO" id="GO:0003999">
    <property type="term" value="F:adenine phosphoribosyltransferase activity"/>
    <property type="evidence" value="ECO:0007669"/>
    <property type="project" value="TreeGrafter"/>
</dbReference>
<evidence type="ECO:0000256" key="7">
    <source>
        <dbReference type="ARBA" id="ARBA00022726"/>
    </source>
</evidence>
<organism evidence="10 11">
    <name type="scientific">Candidatus Amesbacteria bacterium GW2011_GWC1_47_15</name>
    <dbReference type="NCBI Taxonomy" id="1618364"/>
    <lineage>
        <taxon>Bacteria</taxon>
        <taxon>Candidatus Amesiibacteriota</taxon>
    </lineage>
</organism>
<dbReference type="InterPro" id="IPR029057">
    <property type="entry name" value="PRTase-like"/>
</dbReference>
<evidence type="ECO:0000256" key="4">
    <source>
        <dbReference type="ARBA" id="ARBA00022490"/>
    </source>
</evidence>
<keyword evidence="6 10" id="KW-0808">Transferase</keyword>
<evidence type="ECO:0000256" key="2">
    <source>
        <dbReference type="ARBA" id="ARBA00008391"/>
    </source>
</evidence>
<dbReference type="NCBIfam" id="NF002636">
    <property type="entry name" value="PRK02304.1-5"/>
    <property type="match status" value="1"/>
</dbReference>
<comment type="subcellular location">
    <subcellularLocation>
        <location evidence="1">Cytoplasm</location>
    </subcellularLocation>
</comment>
<sequence length="170" mass="18772">MNYKDFLRPGKGAADITPLLNNRAAFNSLIDDLISLFVSIQIDKVACVEGRGFLLGAPVAYGLKVGLVPIRSLGKLNNKVFSETLIDYSGKEKALEIHEDAINTSEKILLIDDWVETGATIKAAIKLIEKCGGKVVGIGAFMDDTKDDLREELKKYNYQYLEKVVADDKF</sequence>
<dbReference type="SUPFAM" id="SSF53271">
    <property type="entry name" value="PRTase-like"/>
    <property type="match status" value="1"/>
</dbReference>
<keyword evidence="5 10" id="KW-0328">Glycosyltransferase</keyword>